<evidence type="ECO:0000313" key="2">
    <source>
        <dbReference type="EMBL" id="QDE40734.1"/>
    </source>
</evidence>
<dbReference type="AlphaFoldDB" id="A0A4Y5Z6E5"/>
<proteinExistence type="predicted"/>
<feature type="chain" id="PRO_5021437714" description="Matrixin family metalloprotease" evidence="1">
    <location>
        <begin position="24"/>
        <end position="245"/>
    </location>
</feature>
<dbReference type="RefSeq" id="WP_139984659.1">
    <property type="nucleotide sequence ID" value="NZ_CP041046.1"/>
</dbReference>
<keyword evidence="3" id="KW-1185">Reference proteome</keyword>
<reference evidence="2 3" key="1">
    <citation type="submission" date="2019-06" db="EMBL/GenBank/DDBJ databases">
        <title>A complete genome sequence for Luteibacter pinisoli MAH-14.</title>
        <authorList>
            <person name="Baltrus D.A."/>
        </authorList>
    </citation>
    <scope>NUCLEOTIDE SEQUENCE [LARGE SCALE GENOMIC DNA]</scope>
    <source>
        <strain evidence="2 3">MAH-14</strain>
    </source>
</reference>
<dbReference type="KEGG" id="lpy:FIV34_16725"/>
<accession>A0A4Y5Z6E5</accession>
<name>A0A4Y5Z6E5_9GAMM</name>
<evidence type="ECO:0008006" key="4">
    <source>
        <dbReference type="Google" id="ProtNLM"/>
    </source>
</evidence>
<keyword evidence="1" id="KW-0732">Signal</keyword>
<dbReference type="SUPFAM" id="SSF55486">
    <property type="entry name" value="Metalloproteases ('zincins'), catalytic domain"/>
    <property type="match status" value="1"/>
</dbReference>
<protein>
    <recommendedName>
        <fullName evidence="4">Matrixin family metalloprotease</fullName>
    </recommendedName>
</protein>
<dbReference type="OrthoDB" id="5951339at2"/>
<evidence type="ECO:0000313" key="3">
    <source>
        <dbReference type="Proteomes" id="UP000316093"/>
    </source>
</evidence>
<organism evidence="2 3">
    <name type="scientific">Luteibacter pinisoli</name>
    <dbReference type="NCBI Taxonomy" id="2589080"/>
    <lineage>
        <taxon>Bacteria</taxon>
        <taxon>Pseudomonadati</taxon>
        <taxon>Pseudomonadota</taxon>
        <taxon>Gammaproteobacteria</taxon>
        <taxon>Lysobacterales</taxon>
        <taxon>Rhodanobacteraceae</taxon>
        <taxon>Luteibacter</taxon>
    </lineage>
</organism>
<evidence type="ECO:0000256" key="1">
    <source>
        <dbReference type="SAM" id="SignalP"/>
    </source>
</evidence>
<gene>
    <name evidence="2" type="ORF">FIV34_16725</name>
</gene>
<dbReference type="EMBL" id="CP041046">
    <property type="protein sequence ID" value="QDE40734.1"/>
    <property type="molecule type" value="Genomic_DNA"/>
</dbReference>
<feature type="signal peptide" evidence="1">
    <location>
        <begin position="1"/>
        <end position="23"/>
    </location>
</feature>
<dbReference type="Proteomes" id="UP000316093">
    <property type="component" value="Chromosome"/>
</dbReference>
<sequence length="245" mass="27068">MKAKQRLLTLGVAVCATSLPAVAMQDPGWPEGGFFPGLYPSLPTGDVLEPLDRHAGPRDSATRRLHLWIFVHDQAGETDAAKFMDWYVDWWLKDMETTVAPGVPITVSLRSRVPGVTDIDYHRGDGVDRLREFRRAGAAHVKATGGQVDALTKFVLFVGEPMASWPSGQRGVAAESLSAAIASNQGHRFVFAHEVGHLLGATHEASEQRAFCTTNMGQMMLAKLGCYVYTRANDHKIRDYLRMYR</sequence>